<dbReference type="InterPro" id="IPR051355">
    <property type="entry name" value="Notch/Slit_guidance"/>
</dbReference>
<comment type="subcellular location">
    <subcellularLocation>
        <location evidence="1">Membrane</location>
        <topology evidence="1">Single-pass membrane protein</topology>
    </subcellularLocation>
</comment>
<evidence type="ECO:0000256" key="4">
    <source>
        <dbReference type="ARBA" id="ARBA00022729"/>
    </source>
</evidence>
<dbReference type="InterPro" id="IPR000152">
    <property type="entry name" value="EGF-type_Asp/Asn_hydroxyl_site"/>
</dbReference>
<dbReference type="InterPro" id="IPR009030">
    <property type="entry name" value="Growth_fac_rcpt_cys_sf"/>
</dbReference>
<evidence type="ECO:0000313" key="14">
    <source>
        <dbReference type="Proteomes" id="UP001634394"/>
    </source>
</evidence>
<dbReference type="Gene3D" id="2.10.25.10">
    <property type="entry name" value="Laminin"/>
    <property type="match status" value="2"/>
</dbReference>
<evidence type="ECO:0000256" key="1">
    <source>
        <dbReference type="ARBA" id="ARBA00004167"/>
    </source>
</evidence>
<evidence type="ECO:0000256" key="5">
    <source>
        <dbReference type="ARBA" id="ARBA00022737"/>
    </source>
</evidence>
<dbReference type="PROSITE" id="PS00022">
    <property type="entry name" value="EGF_1"/>
    <property type="match status" value="1"/>
</dbReference>
<dbReference type="InterPro" id="IPR001881">
    <property type="entry name" value="EGF-like_Ca-bd_dom"/>
</dbReference>
<feature type="domain" description="EGF-like" evidence="12">
    <location>
        <begin position="1"/>
        <end position="29"/>
    </location>
</feature>
<evidence type="ECO:0000256" key="10">
    <source>
        <dbReference type="ARBA" id="ARBA00023180"/>
    </source>
</evidence>
<keyword evidence="2 11" id="KW-0245">EGF-like domain</keyword>
<dbReference type="GO" id="GO:0007399">
    <property type="term" value="P:nervous system development"/>
    <property type="evidence" value="ECO:0007669"/>
    <property type="project" value="UniProtKB-ARBA"/>
</dbReference>
<dbReference type="InterPro" id="IPR018097">
    <property type="entry name" value="EGF_Ca-bd_CS"/>
</dbReference>
<dbReference type="EMBL" id="JBJQND010000013">
    <property type="protein sequence ID" value="KAL3858349.1"/>
    <property type="molecule type" value="Genomic_DNA"/>
</dbReference>
<proteinExistence type="predicted"/>
<dbReference type="AlphaFoldDB" id="A0ABD3V9T9"/>
<dbReference type="PROSITE" id="PS50026">
    <property type="entry name" value="EGF_3"/>
    <property type="match status" value="2"/>
</dbReference>
<feature type="disulfide bond" evidence="11">
    <location>
        <begin position="35"/>
        <end position="45"/>
    </location>
</feature>
<accession>A0ABD3V9T9</accession>
<feature type="disulfide bond" evidence="11">
    <location>
        <begin position="19"/>
        <end position="28"/>
    </location>
</feature>
<feature type="domain" description="EGF-like" evidence="12">
    <location>
        <begin position="31"/>
        <end position="63"/>
    </location>
</feature>
<evidence type="ECO:0000259" key="12">
    <source>
        <dbReference type="PROSITE" id="PS50026"/>
    </source>
</evidence>
<evidence type="ECO:0000256" key="6">
    <source>
        <dbReference type="ARBA" id="ARBA00022837"/>
    </source>
</evidence>
<keyword evidence="5" id="KW-0677">Repeat</keyword>
<evidence type="ECO:0000256" key="2">
    <source>
        <dbReference type="ARBA" id="ARBA00022536"/>
    </source>
</evidence>
<dbReference type="Proteomes" id="UP001634394">
    <property type="component" value="Unassembled WGS sequence"/>
</dbReference>
<comment type="caution">
    <text evidence="11">Lacks conserved residue(s) required for the propagation of feature annotation.</text>
</comment>
<keyword evidence="9 11" id="KW-1015">Disulfide bond</keyword>
<dbReference type="PROSITE" id="PS01186">
    <property type="entry name" value="EGF_2"/>
    <property type="match status" value="1"/>
</dbReference>
<evidence type="ECO:0000256" key="11">
    <source>
        <dbReference type="PROSITE-ProRule" id="PRU00076"/>
    </source>
</evidence>
<keyword evidence="10" id="KW-0325">Glycoprotein</keyword>
<dbReference type="InterPro" id="IPR013032">
    <property type="entry name" value="EGF-like_CS"/>
</dbReference>
<dbReference type="PROSITE" id="PS01187">
    <property type="entry name" value="EGF_CA"/>
    <property type="match status" value="1"/>
</dbReference>
<dbReference type="PROSITE" id="PS00010">
    <property type="entry name" value="ASX_HYDROXYL"/>
    <property type="match status" value="2"/>
</dbReference>
<feature type="non-terminal residue" evidence="13">
    <location>
        <position position="64"/>
    </location>
</feature>
<evidence type="ECO:0000256" key="3">
    <source>
        <dbReference type="ARBA" id="ARBA00022692"/>
    </source>
</evidence>
<dbReference type="InterPro" id="IPR000742">
    <property type="entry name" value="EGF"/>
</dbReference>
<dbReference type="GO" id="GO:0120025">
    <property type="term" value="C:plasma membrane bounded cell projection"/>
    <property type="evidence" value="ECO:0007669"/>
    <property type="project" value="UniProtKB-ARBA"/>
</dbReference>
<keyword evidence="7" id="KW-1133">Transmembrane helix</keyword>
<evidence type="ECO:0000256" key="9">
    <source>
        <dbReference type="ARBA" id="ARBA00023157"/>
    </source>
</evidence>
<dbReference type="GO" id="GO:0016020">
    <property type="term" value="C:membrane"/>
    <property type="evidence" value="ECO:0007669"/>
    <property type="project" value="UniProtKB-SubCell"/>
</dbReference>
<sequence length="64" mass="7032">NPCHHGTCQNHVNSYTCACHVGYTGYNCDTDIDECQSSPCQHGTCEDLVNSYKCTCNVGYTGYD</sequence>
<name>A0ABD3V9T9_SINWO</name>
<dbReference type="SMART" id="SM00181">
    <property type="entry name" value="EGF"/>
    <property type="match status" value="2"/>
</dbReference>
<evidence type="ECO:0000256" key="8">
    <source>
        <dbReference type="ARBA" id="ARBA00023136"/>
    </source>
</evidence>
<organism evidence="13 14">
    <name type="scientific">Sinanodonta woodiana</name>
    <name type="common">Chinese pond mussel</name>
    <name type="synonym">Anodonta woodiana</name>
    <dbReference type="NCBI Taxonomy" id="1069815"/>
    <lineage>
        <taxon>Eukaryota</taxon>
        <taxon>Metazoa</taxon>
        <taxon>Spiralia</taxon>
        <taxon>Lophotrochozoa</taxon>
        <taxon>Mollusca</taxon>
        <taxon>Bivalvia</taxon>
        <taxon>Autobranchia</taxon>
        <taxon>Heteroconchia</taxon>
        <taxon>Palaeoheterodonta</taxon>
        <taxon>Unionida</taxon>
        <taxon>Unionoidea</taxon>
        <taxon>Unionidae</taxon>
        <taxon>Unioninae</taxon>
        <taxon>Sinanodonta</taxon>
    </lineage>
</organism>
<dbReference type="FunFam" id="2.10.25.10:FF:000279">
    <property type="entry name" value="Neurogenic locus notch 1"/>
    <property type="match status" value="1"/>
</dbReference>
<dbReference type="PANTHER" id="PTHR45836">
    <property type="entry name" value="SLIT HOMOLOG"/>
    <property type="match status" value="1"/>
</dbReference>
<keyword evidence="4" id="KW-0732">Signal</keyword>
<dbReference type="PANTHER" id="PTHR45836:SF13">
    <property type="entry name" value="PROTEIN CRUMBS"/>
    <property type="match status" value="1"/>
</dbReference>
<feature type="non-terminal residue" evidence="13">
    <location>
        <position position="1"/>
    </location>
</feature>
<gene>
    <name evidence="13" type="ORF">ACJMK2_012942</name>
</gene>
<keyword evidence="6" id="KW-0106">Calcium</keyword>
<dbReference type="FunFam" id="2.10.25.10:FF:000247">
    <property type="entry name" value="Delta/notch like EGF repeat containing"/>
    <property type="match status" value="1"/>
</dbReference>
<keyword evidence="3" id="KW-0812">Transmembrane</keyword>
<comment type="caution">
    <text evidence="13">The sequence shown here is derived from an EMBL/GenBank/DDBJ whole genome shotgun (WGS) entry which is preliminary data.</text>
</comment>
<dbReference type="GO" id="GO:0071944">
    <property type="term" value="C:cell periphery"/>
    <property type="evidence" value="ECO:0007669"/>
    <property type="project" value="UniProtKB-ARBA"/>
</dbReference>
<protein>
    <recommendedName>
        <fullName evidence="12">EGF-like domain-containing protein</fullName>
    </recommendedName>
</protein>
<evidence type="ECO:0000313" key="13">
    <source>
        <dbReference type="EMBL" id="KAL3858349.1"/>
    </source>
</evidence>
<reference evidence="13 14" key="1">
    <citation type="submission" date="2024-11" db="EMBL/GenBank/DDBJ databases">
        <title>Chromosome-level genome assembly of the freshwater bivalve Anodonta woodiana.</title>
        <authorList>
            <person name="Chen X."/>
        </authorList>
    </citation>
    <scope>NUCLEOTIDE SEQUENCE [LARGE SCALE GENOMIC DNA]</scope>
    <source>
        <strain evidence="13">MN2024</strain>
        <tissue evidence="13">Gills</tissue>
    </source>
</reference>
<dbReference type="SUPFAM" id="SSF57184">
    <property type="entry name" value="Growth factor receptor domain"/>
    <property type="match status" value="1"/>
</dbReference>
<dbReference type="Pfam" id="PF12661">
    <property type="entry name" value="hEGF"/>
    <property type="match status" value="2"/>
</dbReference>
<evidence type="ECO:0000256" key="7">
    <source>
        <dbReference type="ARBA" id="ARBA00022989"/>
    </source>
</evidence>
<keyword evidence="14" id="KW-1185">Reference proteome</keyword>
<dbReference type="CDD" id="cd00054">
    <property type="entry name" value="EGF_CA"/>
    <property type="match status" value="2"/>
</dbReference>
<keyword evidence="8" id="KW-0472">Membrane</keyword>
<dbReference type="SMART" id="SM00179">
    <property type="entry name" value="EGF_CA"/>
    <property type="match status" value="2"/>
</dbReference>